<dbReference type="Pfam" id="PF08659">
    <property type="entry name" value="KR"/>
    <property type="match status" value="1"/>
</dbReference>
<feature type="region of interest" description="Disordered" evidence="4">
    <location>
        <begin position="541"/>
        <end position="562"/>
    </location>
</feature>
<evidence type="ECO:0000259" key="5">
    <source>
        <dbReference type="PROSITE" id="PS50075"/>
    </source>
</evidence>
<dbReference type="GO" id="GO:0071770">
    <property type="term" value="P:DIM/DIP cell wall layer assembly"/>
    <property type="evidence" value="ECO:0007669"/>
    <property type="project" value="TreeGrafter"/>
</dbReference>
<dbReference type="CDD" id="cd08955">
    <property type="entry name" value="KR_2_FAS_SDR_x"/>
    <property type="match status" value="1"/>
</dbReference>
<dbReference type="GO" id="GO:0006633">
    <property type="term" value="P:fatty acid biosynthetic process"/>
    <property type="evidence" value="ECO:0007669"/>
    <property type="project" value="InterPro"/>
</dbReference>
<dbReference type="GO" id="GO:0005737">
    <property type="term" value="C:cytoplasm"/>
    <property type="evidence" value="ECO:0007669"/>
    <property type="project" value="TreeGrafter"/>
</dbReference>
<dbReference type="SMART" id="SM00822">
    <property type="entry name" value="PKS_KR"/>
    <property type="match status" value="1"/>
</dbReference>
<dbReference type="Gene3D" id="1.10.1200.10">
    <property type="entry name" value="ACP-like"/>
    <property type="match status" value="3"/>
</dbReference>
<evidence type="ECO:0000256" key="2">
    <source>
        <dbReference type="ARBA" id="ARBA00022553"/>
    </source>
</evidence>
<dbReference type="InterPro" id="IPR050091">
    <property type="entry name" value="PKS_NRPS_Biosynth_Enz"/>
</dbReference>
<feature type="domain" description="Carrier" evidence="5">
    <location>
        <begin position="18"/>
        <end position="92"/>
    </location>
</feature>
<keyword evidence="2" id="KW-0597">Phosphoprotein</keyword>
<dbReference type="InterPro" id="IPR001031">
    <property type="entry name" value="Thioesterase"/>
</dbReference>
<proteinExistence type="predicted"/>
<dbReference type="Pfam" id="PF00698">
    <property type="entry name" value="Acyl_transf_1"/>
    <property type="match status" value="1"/>
</dbReference>
<dbReference type="PROSITE" id="PS50075">
    <property type="entry name" value="CARRIER"/>
    <property type="match status" value="2"/>
</dbReference>
<dbReference type="Pfam" id="PF00975">
    <property type="entry name" value="Thioesterase"/>
    <property type="match status" value="1"/>
</dbReference>
<evidence type="ECO:0000256" key="1">
    <source>
        <dbReference type="ARBA" id="ARBA00022450"/>
    </source>
</evidence>
<dbReference type="InterPro" id="IPR020806">
    <property type="entry name" value="PKS_PP-bd"/>
</dbReference>
<dbReference type="SMART" id="SM00825">
    <property type="entry name" value="PKS_KS"/>
    <property type="match status" value="1"/>
</dbReference>
<evidence type="ECO:0000256" key="3">
    <source>
        <dbReference type="ARBA" id="ARBA00022679"/>
    </source>
</evidence>
<dbReference type="OrthoDB" id="4537517at2"/>
<dbReference type="SUPFAM" id="SSF52151">
    <property type="entry name" value="FabD/lysophospholipase-like"/>
    <property type="match status" value="1"/>
</dbReference>
<dbReference type="InterPro" id="IPR014030">
    <property type="entry name" value="Ketoacyl_synth_N"/>
</dbReference>
<dbReference type="GO" id="GO:0004312">
    <property type="term" value="F:fatty acid synthase activity"/>
    <property type="evidence" value="ECO:0007669"/>
    <property type="project" value="TreeGrafter"/>
</dbReference>
<evidence type="ECO:0000259" key="6">
    <source>
        <dbReference type="PROSITE" id="PS52004"/>
    </source>
</evidence>
<dbReference type="InterPro" id="IPR032821">
    <property type="entry name" value="PKS_assoc"/>
</dbReference>
<dbReference type="GO" id="GO:0004315">
    <property type="term" value="F:3-oxoacyl-[acyl-carrier-protein] synthase activity"/>
    <property type="evidence" value="ECO:0007669"/>
    <property type="project" value="InterPro"/>
</dbReference>
<protein>
    <submittedName>
        <fullName evidence="7">SDR family NAD(P)-dependent oxidoreductase</fullName>
    </submittedName>
</protein>
<keyword evidence="3" id="KW-0808">Transferase</keyword>
<dbReference type="InterPro" id="IPR057326">
    <property type="entry name" value="KR_dom"/>
</dbReference>
<dbReference type="Pfam" id="PF00550">
    <property type="entry name" value="PP-binding"/>
    <property type="match status" value="2"/>
</dbReference>
<dbReference type="Gene3D" id="3.40.47.10">
    <property type="match status" value="1"/>
</dbReference>
<dbReference type="InterPro" id="IPR014043">
    <property type="entry name" value="Acyl_transferase_dom"/>
</dbReference>
<dbReference type="SUPFAM" id="SSF53474">
    <property type="entry name" value="alpha/beta-Hydrolases"/>
    <property type="match status" value="1"/>
</dbReference>
<dbReference type="SUPFAM" id="SSF55048">
    <property type="entry name" value="Probable ACP-binding domain of malonyl-CoA ACP transacylase"/>
    <property type="match status" value="1"/>
</dbReference>
<keyword evidence="1" id="KW-0596">Phosphopantetheine</keyword>
<evidence type="ECO:0000313" key="8">
    <source>
        <dbReference type="Proteomes" id="UP000269198"/>
    </source>
</evidence>
<dbReference type="InterPro" id="IPR016039">
    <property type="entry name" value="Thiolase-like"/>
</dbReference>
<dbReference type="PROSITE" id="PS00606">
    <property type="entry name" value="KS3_1"/>
    <property type="match status" value="1"/>
</dbReference>
<evidence type="ECO:0000313" key="7">
    <source>
        <dbReference type="EMBL" id="RNL84530.1"/>
    </source>
</evidence>
<dbReference type="InterPro" id="IPR020841">
    <property type="entry name" value="PKS_Beta-ketoAc_synthase_dom"/>
</dbReference>
<feature type="region of interest" description="Disordered" evidence="4">
    <location>
        <begin position="1201"/>
        <end position="1226"/>
    </location>
</feature>
<feature type="compositionally biased region" description="Basic and acidic residues" evidence="4">
    <location>
        <begin position="1201"/>
        <end position="1211"/>
    </location>
</feature>
<dbReference type="GO" id="GO:0005886">
    <property type="term" value="C:plasma membrane"/>
    <property type="evidence" value="ECO:0007669"/>
    <property type="project" value="TreeGrafter"/>
</dbReference>
<dbReference type="Gene3D" id="3.40.50.720">
    <property type="entry name" value="NAD(P)-binding Rossmann-like Domain"/>
    <property type="match status" value="1"/>
</dbReference>
<dbReference type="FunFam" id="3.40.47.10:FF:000019">
    <property type="entry name" value="Polyketide synthase type I"/>
    <property type="match status" value="1"/>
</dbReference>
<feature type="domain" description="Carrier" evidence="5">
    <location>
        <begin position="1723"/>
        <end position="1800"/>
    </location>
</feature>
<dbReference type="Gene3D" id="3.10.129.110">
    <property type="entry name" value="Polyketide synthase dehydratase"/>
    <property type="match status" value="2"/>
</dbReference>
<dbReference type="Pfam" id="PF02801">
    <property type="entry name" value="Ketoacyl-synt_C"/>
    <property type="match status" value="1"/>
</dbReference>
<dbReference type="InterPro" id="IPR036736">
    <property type="entry name" value="ACP-like_sf"/>
</dbReference>
<dbReference type="SUPFAM" id="SSF47336">
    <property type="entry name" value="ACP-like"/>
    <property type="match status" value="3"/>
</dbReference>
<keyword evidence="8" id="KW-1185">Reference proteome</keyword>
<dbReference type="InterPro" id="IPR029058">
    <property type="entry name" value="AB_hydrolase_fold"/>
</dbReference>
<dbReference type="SMART" id="SM00826">
    <property type="entry name" value="PKS_DH"/>
    <property type="match status" value="1"/>
</dbReference>
<feature type="region of interest" description="Disordered" evidence="4">
    <location>
        <begin position="979"/>
        <end position="1004"/>
    </location>
</feature>
<dbReference type="Pfam" id="PF00109">
    <property type="entry name" value="ketoacyl-synt"/>
    <property type="match status" value="1"/>
</dbReference>
<dbReference type="Gene3D" id="3.30.70.250">
    <property type="entry name" value="Malonyl-CoA ACP transacylase, ACP-binding"/>
    <property type="match status" value="1"/>
</dbReference>
<dbReference type="InterPro" id="IPR009081">
    <property type="entry name" value="PP-bd_ACP"/>
</dbReference>
<dbReference type="PANTHER" id="PTHR43775:SF37">
    <property type="entry name" value="SI:DKEY-61P9.11"/>
    <property type="match status" value="1"/>
</dbReference>
<dbReference type="Pfam" id="PF16197">
    <property type="entry name" value="KAsynt_C_assoc"/>
    <property type="match status" value="1"/>
</dbReference>
<dbReference type="PANTHER" id="PTHR43775">
    <property type="entry name" value="FATTY ACID SYNTHASE"/>
    <property type="match status" value="1"/>
</dbReference>
<dbReference type="InterPro" id="IPR016036">
    <property type="entry name" value="Malonyl_transacylase_ACP-bd"/>
</dbReference>
<comment type="caution">
    <text evidence="7">The sequence shown here is derived from an EMBL/GenBank/DDBJ whole genome shotgun (WGS) entry which is preliminary data.</text>
</comment>
<evidence type="ECO:0000256" key="4">
    <source>
        <dbReference type="SAM" id="MobiDB-lite"/>
    </source>
</evidence>
<dbReference type="InterPro" id="IPR020807">
    <property type="entry name" value="PKS_DH"/>
</dbReference>
<dbReference type="CDD" id="cd00833">
    <property type="entry name" value="PKS"/>
    <property type="match status" value="1"/>
</dbReference>
<dbReference type="InterPro" id="IPR001227">
    <property type="entry name" value="Ac_transferase_dom_sf"/>
</dbReference>
<accession>A0A3N0E9P9</accession>
<reference evidence="7 8" key="1">
    <citation type="submission" date="2018-11" db="EMBL/GenBank/DDBJ databases">
        <title>The genome draft of YIM 96095.</title>
        <authorList>
            <person name="Tang S.-K."/>
            <person name="Chunyu W.-X."/>
            <person name="Feng Y.-Z."/>
        </authorList>
    </citation>
    <scope>NUCLEOTIDE SEQUENCE [LARGE SCALE GENOMIC DNA]</scope>
    <source>
        <strain evidence="7 8">YIM 96095</strain>
    </source>
</reference>
<dbReference type="InterPro" id="IPR036291">
    <property type="entry name" value="NAD(P)-bd_dom_sf"/>
</dbReference>
<dbReference type="GO" id="GO:0031177">
    <property type="term" value="F:phosphopantetheine binding"/>
    <property type="evidence" value="ECO:0007669"/>
    <property type="project" value="InterPro"/>
</dbReference>
<gene>
    <name evidence="7" type="ORF">EFW17_11435</name>
</gene>
<dbReference type="SUPFAM" id="SSF51735">
    <property type="entry name" value="NAD(P)-binding Rossmann-fold domains"/>
    <property type="match status" value="2"/>
</dbReference>
<dbReference type="InterPro" id="IPR042104">
    <property type="entry name" value="PKS_dehydratase_sf"/>
</dbReference>
<dbReference type="EMBL" id="RJMB01000010">
    <property type="protein sequence ID" value="RNL84530.1"/>
    <property type="molecule type" value="Genomic_DNA"/>
</dbReference>
<organism evidence="7 8">
    <name type="scientific">Halostreptopolyspora alba</name>
    <dbReference type="NCBI Taxonomy" id="2487137"/>
    <lineage>
        <taxon>Bacteria</taxon>
        <taxon>Bacillati</taxon>
        <taxon>Actinomycetota</taxon>
        <taxon>Actinomycetes</taxon>
        <taxon>Streptosporangiales</taxon>
        <taxon>Nocardiopsidaceae</taxon>
        <taxon>Halostreptopolyspora</taxon>
    </lineage>
</organism>
<dbReference type="InterPro" id="IPR013968">
    <property type="entry name" value="PKS_KR"/>
</dbReference>
<dbReference type="SUPFAM" id="SSF53901">
    <property type="entry name" value="Thiolase-like"/>
    <property type="match status" value="1"/>
</dbReference>
<dbReference type="Gene3D" id="3.40.366.10">
    <property type="entry name" value="Malonyl-Coenzyme A Acyl Carrier Protein, domain 2"/>
    <property type="match status" value="1"/>
</dbReference>
<feature type="domain" description="Ketosynthase family 3 (KS3)" evidence="6">
    <location>
        <begin position="115"/>
        <end position="540"/>
    </location>
</feature>
<dbReference type="InterPro" id="IPR016035">
    <property type="entry name" value="Acyl_Trfase/lysoPLipase"/>
</dbReference>
<dbReference type="InterPro" id="IPR018201">
    <property type="entry name" value="Ketoacyl_synth_AS"/>
</dbReference>
<name>A0A3N0E9P9_9ACTN</name>
<dbReference type="SMART" id="SM00827">
    <property type="entry name" value="PKS_AT"/>
    <property type="match status" value="1"/>
</dbReference>
<dbReference type="InterPro" id="IPR014031">
    <property type="entry name" value="Ketoacyl_synth_C"/>
</dbReference>
<sequence length="2181" mass="229211">MASDEGSPGPGSREIGGSTVREILVTRVAEACGIERGEVRTDVPLGDYGVTSTDAVSVAGELEEVTGRPMPPTLLWEHPTIDRLCDALADGDPSEPAPVAARLSHEVGPDADADHNAVAVVGVGCRFPGAAGLADFGALLREGRDAVREVPEGRWDHYDDGSPDVTRLLARTTRRGGYLDDIHGFDTEFFRVDRVEAGAMDPQQRILLEVAWEALEHAAIPPARLGSGRTGVFVGASSTEYGHLTMGDLTRIEGWSAPGAALSIIANRLSYLLDLRGPSMTIDTACSSSLVAVHTAVRALRAGECDTALSGGVNVLLSPAVTIAFDRGGGTSPDGTCRAFDAAANGMVRGEGCGVLVLKRLRDAQRAGDRVLGVIRGSAVNSDGSSSGLVAPNPGAQQDVVRAAGADAGVDPTDIGYVEAHGTGTSLGDPIEASALGAVLGRHRPAEHPLLIGSVKSNLGHLEAAAGSAGLIKAILAVRDGSIPATPHFTEPSPHIDFAGERLEVVDRTRPWPDHAGSPRIAGVSSFGFGGTNAHVIVEQPPEEPSAAPEPARSSADVGDGPGVATVRTLPLTDVSGERVRAYAGHLAEWLESSAADGVALDDVCRTLSRRAGRGPVGSAVLATDTDELVTGLRDLSEGRDNPDVVSGRRRTGSRTGPVWVFSGYGAGLSPSAGRLRAEEPAFARAVDHLDPILREEADVSLRTVLDTGTDGLPLRVAQPAIFGVQLALARLWAEHGVLPAAVTGHSMGEVAAAVVAGALTEREGARVMAVRSTLLQSLAAEVDDAGAMALAEISAAEAPELLSAYSDAHVAVYSAPDQTVFTGDAEQIADLVERCGRQGRFATVLRTPGAGHSPGVDPVLAPLRERLASLVARDAAVPFYSTVHEDPRKAPECDADYWAANLRFPVRFTQAIAAAAADGHAAFTEVSAHPLVTHPIGTTVEDGSVLVTPTLRRDNGHREFHRSLARLRLAGHAPHEVTSGSIVSLPRPPWRHTECSPPAPARREVTGAHPLLGTPTEVPGEGRLVAQAEIGTAVLPWIVPDVPGGPEEHPPILELGHVAETAAAAGAHALCRETTELAVTSLELDRLLPLGEHTTITTTAQSTGEGTARVEIHARDAAGTWQRHASALVTADTADTGTGSHETDGEGAIEVVVGQAPPVSRDPRIPPALLAACVTAAGPADTRDERHLAVAAAGVRLWPHEPARGDDGSVRARVTPGPTGGDLTVTDEEGRLLARIDGVTHRAVPPDAVPTPLDPKLFATEWVATPPPEPSAEETTPRWSVVAPYPTPLAEHLEAELAPPDPGDGPPEHVVAVVDLASGTCDPTEAEDVTLRATRLVQDALARSPQPRRVWIVTREALPSDTSAGSPAVACLRGLVRVMALEHPTLNVTLVDIDDSDPAVAASRARLELVANATDDEVSWREGTRHVARLVRAPLTEETPPSVSTTPSRTVVRPGAAYIVTGGYGGLGLAVADLLARRGAGRVVLSGRSGPSAEATAELARIRSTGCAVDVVLGDIAENGTAEALVSAAEVDGTPLRGVVHAAGLLQDRLVTDIDDTDLRQVFAPKVRGGWRLHEATVTAGASLDWWVAFSSAASLVGSPGQGSYAAANAWLDAFTAWRRAHGLPATTINWGVWSGVGGAPGDVRALRPFTPDEGLEALEALLGAGRDATGVVGFQPVRSAAMFPELLRIPFFSDVVSAADNTPTGSDWPGPQALQGLEPARAWRLAATRLRESVAGVIGCDPETIDRAMPLVDYGLDSLAAIRVKSIIEHDFGVAVPTRDLLRGRTLADAETLLAGLLGLEAVAEEERDPAGDTTAPRTVGPRDAAERLAARVAGEVLDTAPESVYDDLTALGATPTQLDRMRELLETETGAPFDTRELFATPTVERVAGVLRDVDADAAATPTGLRTIQAGGDRPPLFLAHPAGGTTGVYQGLAQLLGSDQPVYGLERFTGRVNVPERAARYVQLIREFRPNGPYRLGGWSFGGAVAYEIARQLVDSGAEVDLLVLLDAGLPRPTEGEERRRISARRYADFVDYLEKTYGRSVPLEHAELAGLDEDDQLAAVLDGMERSGVNDLLGPAILEHQRTSHEDTRALEDYRPDDTPYVGRTVLYAATQPTPWAVHDPRYDSPDEARGWDRRCSDLRIVRVDAHHLNLLDPPAVREVARDLAPRLQRIDHNER</sequence>
<feature type="compositionally biased region" description="Low complexity" evidence="4">
    <location>
        <begin position="545"/>
        <end position="556"/>
    </location>
</feature>
<dbReference type="SMART" id="SM00823">
    <property type="entry name" value="PKS_PP"/>
    <property type="match status" value="2"/>
</dbReference>
<dbReference type="Gene3D" id="3.40.50.1820">
    <property type="entry name" value="alpha/beta hydrolase"/>
    <property type="match status" value="1"/>
</dbReference>
<dbReference type="Proteomes" id="UP000269198">
    <property type="component" value="Unassembled WGS sequence"/>
</dbReference>
<dbReference type="PROSITE" id="PS52004">
    <property type="entry name" value="KS3_2"/>
    <property type="match status" value="1"/>
</dbReference>